<evidence type="ECO:0000256" key="2">
    <source>
        <dbReference type="ARBA" id="ARBA00010769"/>
    </source>
</evidence>
<dbReference type="EMBL" id="JARKHS020021114">
    <property type="protein sequence ID" value="KAK8770462.1"/>
    <property type="molecule type" value="Genomic_DNA"/>
</dbReference>
<dbReference type="InterPro" id="IPR003151">
    <property type="entry name" value="PIK-rel_kinase_FAT"/>
</dbReference>
<evidence type="ECO:0000256" key="10">
    <source>
        <dbReference type="ARBA" id="ARBA00023242"/>
    </source>
</evidence>
<sequence>NELAEHLLTRESLDPLVSRLIVQLLNGCREADSKVHILLAECFGELGAIDPGRLELKLLTTEKAVAVHTGVDDKSFAVDLLQRLCHSYLAAEDSRVQDCSSYAIQEVLKIYKCNETRSTLGRNLWKSFSPEVQEIFTPMLSSRYIMSNSGSAEYPHPLFGTNYAQNFRDWLANWTLDLLDKVKGEKALQVFKACSLVFKNDSNLALFLLPRVLVCVLADTDDAGREQVMTEVLAVLQHCEQADGASGLLHLCSQTIFSILDYLAVRAKMFRSPSAAGTSSSSSQGAVLSPEEAAFVARIPQDLLARVSFNCQAYTRALFHLEAYLHSCPERVQENLQFLQKVYVALDEPDGVAGVAAVRNSQPSLEDQIIEHQAMGKLQDALACYERALRLPTSQVSYHQGLLSCLLGLDQPSTALTHASGLLAERSDWLPGVIEYQVEAAWRLSSWDSLQKFLHTQDSVLQDSGNSWSSWGVATGRLLLAAHSLDENAFSESLAQARSHQTSPLAAAAMEQEAYQRGYRYVSRLHILTEVEKGFRVLVDMESGCSRDEKLAMLTSLLDIWKAREGLVQCSPLLLKPLWNVRRALLSIARRKHHDLEDVLQTELAKCWLQSAKLARQNGHLQQAYSCLLETEGCDLPDIFLEKAKWLWAKGERERALSELHRGIERHFPSCSSESSSDSSSTPEERFACAKARLLLARYSEESAAVESTRLAFLYKSAARACTTWEDGLFHFAKYCDTMLPLNEKPEKKADTMVHVVRHYGESLRYGCQHMYHSMPRMLSIWFDLGSQVAEMGRARRVQPELSKLEGYLKTMTDRVLDTLLNQLPPYLFFTALPQLISRICHSHERVAAKLKEIIARLLATYAPQAVWMMIAVSKVSLLYSGQS</sequence>
<comment type="subcellular location">
    <subcellularLocation>
        <location evidence="1">Nucleus</location>
    </subcellularLocation>
</comment>
<organism evidence="12 13">
    <name type="scientific">Amblyomma americanum</name>
    <name type="common">Lone star tick</name>
    <dbReference type="NCBI Taxonomy" id="6943"/>
    <lineage>
        <taxon>Eukaryota</taxon>
        <taxon>Metazoa</taxon>
        <taxon>Ecdysozoa</taxon>
        <taxon>Arthropoda</taxon>
        <taxon>Chelicerata</taxon>
        <taxon>Arachnida</taxon>
        <taxon>Acari</taxon>
        <taxon>Parasitiformes</taxon>
        <taxon>Ixodida</taxon>
        <taxon>Ixodoidea</taxon>
        <taxon>Ixodidae</taxon>
        <taxon>Amblyomminae</taxon>
        <taxon>Amblyomma</taxon>
    </lineage>
</organism>
<dbReference type="InterPro" id="IPR056802">
    <property type="entry name" value="ATR-like_M-HEAT"/>
</dbReference>
<dbReference type="GO" id="GO:0000077">
    <property type="term" value="P:DNA damage checkpoint signaling"/>
    <property type="evidence" value="ECO:0007669"/>
    <property type="project" value="TreeGrafter"/>
</dbReference>
<dbReference type="GO" id="GO:0005634">
    <property type="term" value="C:nucleus"/>
    <property type="evidence" value="ECO:0007669"/>
    <property type="project" value="UniProtKB-SubCell"/>
</dbReference>
<keyword evidence="9" id="KW-0067">ATP-binding</keyword>
<reference evidence="12 13" key="1">
    <citation type="journal article" date="2023" name="Arcadia Sci">
        <title>De novo assembly of a long-read Amblyomma americanum tick genome.</title>
        <authorList>
            <person name="Chou S."/>
            <person name="Poskanzer K.E."/>
            <person name="Rollins M."/>
            <person name="Thuy-Boun P.S."/>
        </authorList>
    </citation>
    <scope>NUCLEOTIDE SEQUENCE [LARGE SCALE GENOMIC DNA]</scope>
    <source>
        <strain evidence="12">F_SG_1</strain>
        <tissue evidence="12">Salivary glands</tissue>
    </source>
</reference>
<dbReference type="GO" id="GO:0000723">
    <property type="term" value="P:telomere maintenance"/>
    <property type="evidence" value="ECO:0007669"/>
    <property type="project" value="TreeGrafter"/>
</dbReference>
<keyword evidence="10" id="KW-0539">Nucleus</keyword>
<evidence type="ECO:0000256" key="6">
    <source>
        <dbReference type="ARBA" id="ARBA00022741"/>
    </source>
</evidence>
<gene>
    <name evidence="12" type="ORF">V5799_013073</name>
</gene>
<evidence type="ECO:0000256" key="1">
    <source>
        <dbReference type="ARBA" id="ARBA00004123"/>
    </source>
</evidence>
<dbReference type="PANTHER" id="PTHR11139:SF69">
    <property type="entry name" value="SERINE_THREONINE-PROTEIN KINASE ATR"/>
    <property type="match status" value="1"/>
</dbReference>
<dbReference type="InterPro" id="IPR050517">
    <property type="entry name" value="DDR_Repair_Kinase"/>
</dbReference>
<dbReference type="InterPro" id="IPR016024">
    <property type="entry name" value="ARM-type_fold"/>
</dbReference>
<evidence type="ECO:0000256" key="5">
    <source>
        <dbReference type="ARBA" id="ARBA00022679"/>
    </source>
</evidence>
<dbReference type="GO" id="GO:0005524">
    <property type="term" value="F:ATP binding"/>
    <property type="evidence" value="ECO:0007669"/>
    <property type="project" value="UniProtKB-KW"/>
</dbReference>
<keyword evidence="4" id="KW-0723">Serine/threonine-protein kinase</keyword>
<dbReference type="GO" id="GO:0004674">
    <property type="term" value="F:protein serine/threonine kinase activity"/>
    <property type="evidence" value="ECO:0007669"/>
    <property type="project" value="UniProtKB-KW"/>
</dbReference>
<keyword evidence="8" id="KW-0418">Kinase</keyword>
<evidence type="ECO:0000256" key="4">
    <source>
        <dbReference type="ARBA" id="ARBA00022527"/>
    </source>
</evidence>
<dbReference type="InterPro" id="IPR014009">
    <property type="entry name" value="PIK_FAT"/>
</dbReference>
<dbReference type="GO" id="GO:0006281">
    <property type="term" value="P:DNA repair"/>
    <property type="evidence" value="ECO:0007669"/>
    <property type="project" value="TreeGrafter"/>
</dbReference>
<dbReference type="Pfam" id="PF25030">
    <property type="entry name" value="M-HEAT_ATR"/>
    <property type="match status" value="1"/>
</dbReference>
<dbReference type="GO" id="GO:0005694">
    <property type="term" value="C:chromosome"/>
    <property type="evidence" value="ECO:0007669"/>
    <property type="project" value="TreeGrafter"/>
</dbReference>
<dbReference type="PROSITE" id="PS51189">
    <property type="entry name" value="FAT"/>
    <property type="match status" value="1"/>
</dbReference>
<evidence type="ECO:0000256" key="3">
    <source>
        <dbReference type="ARBA" id="ARBA00012513"/>
    </source>
</evidence>
<dbReference type="InterPro" id="IPR057564">
    <property type="entry name" value="HEAT_ATR"/>
</dbReference>
<dbReference type="SUPFAM" id="SSF48452">
    <property type="entry name" value="TPR-like"/>
    <property type="match status" value="1"/>
</dbReference>
<evidence type="ECO:0000259" key="11">
    <source>
        <dbReference type="PROSITE" id="PS51189"/>
    </source>
</evidence>
<dbReference type="EC" id="2.7.11.1" evidence="3"/>
<evidence type="ECO:0000313" key="12">
    <source>
        <dbReference type="EMBL" id="KAK8770462.1"/>
    </source>
</evidence>
<comment type="similarity">
    <text evidence="2">Belongs to the PI3/PI4-kinase family. ATM subfamily.</text>
</comment>
<keyword evidence="7" id="KW-0227">DNA damage</keyword>
<proteinExistence type="inferred from homology"/>
<evidence type="ECO:0000256" key="9">
    <source>
        <dbReference type="ARBA" id="ARBA00022840"/>
    </source>
</evidence>
<keyword evidence="5" id="KW-0808">Transferase</keyword>
<dbReference type="PANTHER" id="PTHR11139">
    <property type="entry name" value="ATAXIA TELANGIECTASIA MUTATED ATM -RELATED"/>
    <property type="match status" value="1"/>
</dbReference>
<keyword evidence="6" id="KW-0547">Nucleotide-binding</keyword>
<comment type="caution">
    <text evidence="12">The sequence shown here is derived from an EMBL/GenBank/DDBJ whole genome shotgun (WGS) entry which is preliminary data.</text>
</comment>
<feature type="domain" description="FAT" evidence="11">
    <location>
        <begin position="303"/>
        <end position="876"/>
    </location>
</feature>
<dbReference type="Pfam" id="PF02259">
    <property type="entry name" value="FAT"/>
    <property type="match status" value="1"/>
</dbReference>
<dbReference type="Pfam" id="PF23593">
    <property type="entry name" value="HEAT_ATR"/>
    <property type="match status" value="1"/>
</dbReference>
<evidence type="ECO:0000313" key="13">
    <source>
        <dbReference type="Proteomes" id="UP001321473"/>
    </source>
</evidence>
<protein>
    <recommendedName>
        <fullName evidence="3">non-specific serine/threonine protein kinase</fullName>
        <ecNumber evidence="3">2.7.11.1</ecNumber>
    </recommendedName>
</protein>
<dbReference type="InterPro" id="IPR011990">
    <property type="entry name" value="TPR-like_helical_dom_sf"/>
</dbReference>
<feature type="non-terminal residue" evidence="12">
    <location>
        <position position="1"/>
    </location>
</feature>
<dbReference type="SUPFAM" id="SSF48371">
    <property type="entry name" value="ARM repeat"/>
    <property type="match status" value="1"/>
</dbReference>
<name>A0AAQ4E736_AMBAM</name>
<dbReference type="Gene3D" id="1.25.40.10">
    <property type="entry name" value="Tetratricopeptide repeat domain"/>
    <property type="match status" value="1"/>
</dbReference>
<dbReference type="AlphaFoldDB" id="A0AAQ4E736"/>
<accession>A0AAQ4E736</accession>
<dbReference type="Proteomes" id="UP001321473">
    <property type="component" value="Unassembled WGS sequence"/>
</dbReference>
<evidence type="ECO:0000256" key="8">
    <source>
        <dbReference type="ARBA" id="ARBA00022777"/>
    </source>
</evidence>
<evidence type="ECO:0000256" key="7">
    <source>
        <dbReference type="ARBA" id="ARBA00022763"/>
    </source>
</evidence>
<keyword evidence="13" id="KW-1185">Reference proteome</keyword>